<evidence type="ECO:0000313" key="4">
    <source>
        <dbReference type="Proteomes" id="UP001153737"/>
    </source>
</evidence>
<proteinExistence type="predicted"/>
<keyword evidence="1" id="KW-1133">Transmembrane helix</keyword>
<dbReference type="PANTHER" id="PTHR34717:SF1">
    <property type="entry name" value="EG:BACR7A4.20 PROTEIN"/>
    <property type="match status" value="1"/>
</dbReference>
<sequence>MIFGAVIGILIIFVIIKKGLKSRDDDVKRKPKRIFGVYAPIGKWYYFKYFVFRALLILRRLKYRLCGKRFFHKENVLEKLQTLSNHKLAFDAVFFHAVTQDGMYFCCGIERRHEAKVVGLVYLVLPEYGILESETLPKTTMDADTDSIYYQKCYSGGGLTMTPVKPMKKWKVQFRGKMRVHNSPNKTVDIELEADWHSDYKWFFFEVDVPSKVLARAIARETWDKEYFQRLKEAHQSHYEQMGYLSGKLKVDGKTIKLEEVDAFRDHSFGHKRDWSLMHRYIYHMFYLSDRTKIAIGVVSQPSTTSLLEMGFVNHPDGRLDPVESVDLVLYEHGEDGVMPAEMAFTFVAGGETYDVRVEYVQEAVHYKGSDIEARLHERFIVCEVNGVPGRGISEWHYNNCQNKEE</sequence>
<reference evidence="3" key="2">
    <citation type="submission" date="2022-10" db="EMBL/GenBank/DDBJ databases">
        <authorList>
            <consortium name="ENA_rothamsted_submissions"/>
            <consortium name="culmorum"/>
            <person name="King R."/>
        </authorList>
    </citation>
    <scope>NUCLEOTIDE SEQUENCE</scope>
</reference>
<protein>
    <recommendedName>
        <fullName evidence="2">DUF7064 domain-containing protein</fullName>
    </recommendedName>
</protein>
<reference evidence="3" key="1">
    <citation type="submission" date="2022-01" db="EMBL/GenBank/DDBJ databases">
        <authorList>
            <person name="King R."/>
        </authorList>
    </citation>
    <scope>NUCLEOTIDE SEQUENCE</scope>
</reference>
<dbReference type="EMBL" id="OU896711">
    <property type="protein sequence ID" value="CAH1170000.1"/>
    <property type="molecule type" value="Genomic_DNA"/>
</dbReference>
<dbReference type="Proteomes" id="UP001153737">
    <property type="component" value="Chromosome 5"/>
</dbReference>
<gene>
    <name evidence="3" type="ORF">PHAECO_LOCUS9381</name>
</gene>
<feature type="transmembrane region" description="Helical" evidence="1">
    <location>
        <begin position="45"/>
        <end position="61"/>
    </location>
</feature>
<accession>A0A9P0GV37</accession>
<dbReference type="Pfam" id="PF23212">
    <property type="entry name" value="DUF7064"/>
    <property type="match status" value="1"/>
</dbReference>
<evidence type="ECO:0000259" key="2">
    <source>
        <dbReference type="Pfam" id="PF23212"/>
    </source>
</evidence>
<keyword evidence="4" id="KW-1185">Reference proteome</keyword>
<dbReference type="InterPro" id="IPR055492">
    <property type="entry name" value="DUF7064"/>
</dbReference>
<keyword evidence="1" id="KW-0812">Transmembrane</keyword>
<organism evidence="3 4">
    <name type="scientific">Phaedon cochleariae</name>
    <name type="common">Mustard beetle</name>
    <dbReference type="NCBI Taxonomy" id="80249"/>
    <lineage>
        <taxon>Eukaryota</taxon>
        <taxon>Metazoa</taxon>
        <taxon>Ecdysozoa</taxon>
        <taxon>Arthropoda</taxon>
        <taxon>Hexapoda</taxon>
        <taxon>Insecta</taxon>
        <taxon>Pterygota</taxon>
        <taxon>Neoptera</taxon>
        <taxon>Endopterygota</taxon>
        <taxon>Coleoptera</taxon>
        <taxon>Polyphaga</taxon>
        <taxon>Cucujiformia</taxon>
        <taxon>Chrysomeloidea</taxon>
        <taxon>Chrysomelidae</taxon>
        <taxon>Chrysomelinae</taxon>
        <taxon>Chrysomelini</taxon>
        <taxon>Phaedon</taxon>
    </lineage>
</organism>
<dbReference type="OrthoDB" id="5798273at2759"/>
<feature type="domain" description="DUF7064" evidence="2">
    <location>
        <begin position="274"/>
        <end position="399"/>
    </location>
</feature>
<dbReference type="AlphaFoldDB" id="A0A9P0GV37"/>
<keyword evidence="1" id="KW-0472">Membrane</keyword>
<dbReference type="SUPFAM" id="SSF159245">
    <property type="entry name" value="AttH-like"/>
    <property type="match status" value="1"/>
</dbReference>
<evidence type="ECO:0000313" key="3">
    <source>
        <dbReference type="EMBL" id="CAH1170000.1"/>
    </source>
</evidence>
<dbReference type="PANTHER" id="PTHR34717">
    <property type="entry name" value="EG:BACR7A4.20 PROTEIN"/>
    <property type="match status" value="1"/>
</dbReference>
<name>A0A9P0GV37_PHACE</name>
<evidence type="ECO:0000256" key="1">
    <source>
        <dbReference type="SAM" id="Phobius"/>
    </source>
</evidence>